<keyword evidence="3" id="KW-1185">Reference proteome</keyword>
<dbReference type="AlphaFoldDB" id="A0AAW1K348"/>
<keyword evidence="2" id="KW-0418">Kinase</keyword>
<evidence type="ECO:0000259" key="1">
    <source>
        <dbReference type="SMART" id="SM00587"/>
    </source>
</evidence>
<dbReference type="InterPro" id="IPR011009">
    <property type="entry name" value="Kinase-like_dom_sf"/>
</dbReference>
<sequence>MTIDLPICLEDVQKILEVIIVNEHLKNPKLTFEDGSKMGDGFLAVNTAVTITDETDDFAPKFYAGSTEDMKELIVLENLKKAGFELNGVRKTFSKEQLVLILEKYGQFHGSAFALKDQNEATFNDISTNIPDVLHLMFTSMGLSDIVRFRCKFIEDYLQSPEDAIILEKIRVFAENLDGILLKIQEHKSEFKTILHGDCWCNNMMFRQNKEIRLIDFQCIRINSPTESPPDVVEFAESQPPDFIKTLTDKNKQDFVDRIRIIVKHLDQNDFI</sequence>
<dbReference type="Pfam" id="PF02958">
    <property type="entry name" value="EcKL"/>
    <property type="match status" value="1"/>
</dbReference>
<organism evidence="2 3">
    <name type="scientific">Popillia japonica</name>
    <name type="common">Japanese beetle</name>
    <dbReference type="NCBI Taxonomy" id="7064"/>
    <lineage>
        <taxon>Eukaryota</taxon>
        <taxon>Metazoa</taxon>
        <taxon>Ecdysozoa</taxon>
        <taxon>Arthropoda</taxon>
        <taxon>Hexapoda</taxon>
        <taxon>Insecta</taxon>
        <taxon>Pterygota</taxon>
        <taxon>Neoptera</taxon>
        <taxon>Endopterygota</taxon>
        <taxon>Coleoptera</taxon>
        <taxon>Polyphaga</taxon>
        <taxon>Scarabaeiformia</taxon>
        <taxon>Scarabaeidae</taxon>
        <taxon>Rutelinae</taxon>
        <taxon>Popillia</taxon>
    </lineage>
</organism>
<protein>
    <submittedName>
        <fullName evidence="2">Ecdysteroid kinase-like family</fullName>
    </submittedName>
</protein>
<dbReference type="PANTHER" id="PTHR11012:SF30">
    <property type="entry name" value="PROTEIN KINASE-LIKE DOMAIN-CONTAINING"/>
    <property type="match status" value="1"/>
</dbReference>
<dbReference type="SUPFAM" id="SSF56112">
    <property type="entry name" value="Protein kinase-like (PK-like)"/>
    <property type="match status" value="1"/>
</dbReference>
<proteinExistence type="predicted"/>
<dbReference type="Gene3D" id="3.90.1200.10">
    <property type="match status" value="1"/>
</dbReference>
<accession>A0AAW1K348</accession>
<dbReference type="InterPro" id="IPR015897">
    <property type="entry name" value="CHK_kinase-like"/>
</dbReference>
<dbReference type="InterPro" id="IPR004119">
    <property type="entry name" value="EcKL"/>
</dbReference>
<gene>
    <name evidence="2" type="ORF">QE152_g25100</name>
</gene>
<evidence type="ECO:0000313" key="2">
    <source>
        <dbReference type="EMBL" id="KAK9712059.1"/>
    </source>
</evidence>
<dbReference type="GO" id="GO:0016301">
    <property type="term" value="F:kinase activity"/>
    <property type="evidence" value="ECO:0007669"/>
    <property type="project" value="UniProtKB-KW"/>
</dbReference>
<evidence type="ECO:0000313" key="3">
    <source>
        <dbReference type="Proteomes" id="UP001458880"/>
    </source>
</evidence>
<dbReference type="EMBL" id="JASPKY010000269">
    <property type="protein sequence ID" value="KAK9712059.1"/>
    <property type="molecule type" value="Genomic_DNA"/>
</dbReference>
<name>A0AAW1K348_POPJA</name>
<dbReference type="PANTHER" id="PTHR11012">
    <property type="entry name" value="PROTEIN KINASE-LIKE DOMAIN-CONTAINING"/>
    <property type="match status" value="1"/>
</dbReference>
<comment type="caution">
    <text evidence="2">The sequence shown here is derived from an EMBL/GenBank/DDBJ whole genome shotgun (WGS) entry which is preliminary data.</text>
</comment>
<feature type="domain" description="CHK kinase-like" evidence="1">
    <location>
        <begin position="74"/>
        <end position="268"/>
    </location>
</feature>
<keyword evidence="2" id="KW-0808">Transferase</keyword>
<dbReference type="Proteomes" id="UP001458880">
    <property type="component" value="Unassembled WGS sequence"/>
</dbReference>
<dbReference type="SMART" id="SM00587">
    <property type="entry name" value="CHK"/>
    <property type="match status" value="1"/>
</dbReference>
<reference evidence="2 3" key="1">
    <citation type="journal article" date="2024" name="BMC Genomics">
        <title>De novo assembly and annotation of Popillia japonica's genome with initial clues to its potential as an invasive pest.</title>
        <authorList>
            <person name="Cucini C."/>
            <person name="Boschi S."/>
            <person name="Funari R."/>
            <person name="Cardaioli E."/>
            <person name="Iannotti N."/>
            <person name="Marturano G."/>
            <person name="Paoli F."/>
            <person name="Bruttini M."/>
            <person name="Carapelli A."/>
            <person name="Frati F."/>
            <person name="Nardi F."/>
        </authorList>
    </citation>
    <scope>NUCLEOTIDE SEQUENCE [LARGE SCALE GENOMIC DNA]</scope>
    <source>
        <strain evidence="2">DMR45628</strain>
    </source>
</reference>